<name>A0A085LM71_9BILA</name>
<feature type="chain" id="PRO_5001794643" description="Histidine-rich glycoprotein" evidence="2">
    <location>
        <begin position="23"/>
        <end position="117"/>
    </location>
</feature>
<evidence type="ECO:0008006" key="5">
    <source>
        <dbReference type="Google" id="ProtNLM"/>
    </source>
</evidence>
<evidence type="ECO:0000256" key="1">
    <source>
        <dbReference type="SAM" id="MobiDB-lite"/>
    </source>
</evidence>
<protein>
    <recommendedName>
        <fullName evidence="5">Histidine-rich glycoprotein</fullName>
    </recommendedName>
</protein>
<sequence length="117" mass="12914">MAKLLHAFIAFLLVLPLDLCDAHSHRHSRESHLRHPPSMPHSHYPPGPHHHLPPVHHPMPGHHHPPHGHYPPHGPHVIPGYGHGPLAHPPHSRHRSGPSASIELGSGHLGGRFTVRL</sequence>
<feature type="signal peptide" evidence="2">
    <location>
        <begin position="1"/>
        <end position="22"/>
    </location>
</feature>
<dbReference type="EMBL" id="KL363396">
    <property type="protein sequence ID" value="KFD46067.1"/>
    <property type="molecule type" value="Genomic_DNA"/>
</dbReference>
<proteinExistence type="predicted"/>
<keyword evidence="4" id="KW-1185">Reference proteome</keyword>
<feature type="region of interest" description="Disordered" evidence="1">
    <location>
        <begin position="29"/>
        <end position="107"/>
    </location>
</feature>
<accession>A0A085LM71</accession>
<feature type="compositionally biased region" description="Basic residues" evidence="1">
    <location>
        <begin position="48"/>
        <end position="67"/>
    </location>
</feature>
<evidence type="ECO:0000256" key="2">
    <source>
        <dbReference type="SAM" id="SignalP"/>
    </source>
</evidence>
<dbReference type="AlphaFoldDB" id="A0A085LM71"/>
<feature type="compositionally biased region" description="Pro residues" evidence="1">
    <location>
        <begin position="37"/>
        <end position="47"/>
    </location>
</feature>
<evidence type="ECO:0000313" key="3">
    <source>
        <dbReference type="EMBL" id="KFD46067.1"/>
    </source>
</evidence>
<keyword evidence="2" id="KW-0732">Signal</keyword>
<reference evidence="3 4" key="1">
    <citation type="journal article" date="2014" name="Nat. Genet.">
        <title>Genome and transcriptome of the porcine whipworm Trichuris suis.</title>
        <authorList>
            <person name="Jex A.R."/>
            <person name="Nejsum P."/>
            <person name="Schwarz E.M."/>
            <person name="Hu L."/>
            <person name="Young N.D."/>
            <person name="Hall R.S."/>
            <person name="Korhonen P.K."/>
            <person name="Liao S."/>
            <person name="Thamsborg S."/>
            <person name="Xia J."/>
            <person name="Xu P."/>
            <person name="Wang S."/>
            <person name="Scheerlinck J.P."/>
            <person name="Hofmann A."/>
            <person name="Sternberg P.W."/>
            <person name="Wang J."/>
            <person name="Gasser R.B."/>
        </authorList>
    </citation>
    <scope>NUCLEOTIDE SEQUENCE [LARGE SCALE GENOMIC DNA]</scope>
    <source>
        <strain evidence="3">DCEP-RM93M</strain>
    </source>
</reference>
<evidence type="ECO:0000313" key="4">
    <source>
        <dbReference type="Proteomes" id="UP000030764"/>
    </source>
</evidence>
<dbReference type="Proteomes" id="UP000030764">
    <property type="component" value="Unassembled WGS sequence"/>
</dbReference>
<organism evidence="3 4">
    <name type="scientific">Trichuris suis</name>
    <name type="common">pig whipworm</name>
    <dbReference type="NCBI Taxonomy" id="68888"/>
    <lineage>
        <taxon>Eukaryota</taxon>
        <taxon>Metazoa</taxon>
        <taxon>Ecdysozoa</taxon>
        <taxon>Nematoda</taxon>
        <taxon>Enoplea</taxon>
        <taxon>Dorylaimia</taxon>
        <taxon>Trichinellida</taxon>
        <taxon>Trichuridae</taxon>
        <taxon>Trichuris</taxon>
    </lineage>
</organism>
<gene>
    <name evidence="3" type="ORF">M513_13053</name>
</gene>